<reference evidence="4" key="1">
    <citation type="submission" date="2017-02" db="UniProtKB">
        <authorList>
            <consortium name="WormBaseParasite"/>
        </authorList>
    </citation>
    <scope>IDENTIFICATION</scope>
</reference>
<protein>
    <submittedName>
        <fullName evidence="4">Ovule protein</fullName>
    </submittedName>
</protein>
<feature type="transmembrane region" description="Helical" evidence="1">
    <location>
        <begin position="46"/>
        <end position="72"/>
    </location>
</feature>
<keyword evidence="1" id="KW-0472">Membrane</keyword>
<name>A0A0N4TCN4_BRUPA</name>
<gene>
    <name evidence="2" type="ORF">BPAG_LOCUS5935</name>
</gene>
<dbReference type="AlphaFoldDB" id="A0A0N4TCN4"/>
<sequence>MLSIKLVQVCRQLGQRRPVIISLGSVEAQDFLDISWIDIGILSLRLYLILSLLVSTVSVGVQLLDNLIFSILSLSLN</sequence>
<keyword evidence="1" id="KW-1133">Transmembrane helix</keyword>
<keyword evidence="1" id="KW-0812">Transmembrane</keyword>
<evidence type="ECO:0000313" key="3">
    <source>
        <dbReference type="Proteomes" id="UP000278627"/>
    </source>
</evidence>
<evidence type="ECO:0000256" key="1">
    <source>
        <dbReference type="SAM" id="Phobius"/>
    </source>
</evidence>
<dbReference type="WBParaSite" id="BPAG_0000597201-mRNA-1">
    <property type="protein sequence ID" value="BPAG_0000597201-mRNA-1"/>
    <property type="gene ID" value="BPAG_0000597201"/>
</dbReference>
<dbReference type="EMBL" id="UZAD01004802">
    <property type="protein sequence ID" value="VDN87121.1"/>
    <property type="molecule type" value="Genomic_DNA"/>
</dbReference>
<accession>A0A0N4TCN4</accession>
<organism evidence="4">
    <name type="scientific">Brugia pahangi</name>
    <name type="common">Filarial nematode worm</name>
    <dbReference type="NCBI Taxonomy" id="6280"/>
    <lineage>
        <taxon>Eukaryota</taxon>
        <taxon>Metazoa</taxon>
        <taxon>Ecdysozoa</taxon>
        <taxon>Nematoda</taxon>
        <taxon>Chromadorea</taxon>
        <taxon>Rhabditida</taxon>
        <taxon>Spirurina</taxon>
        <taxon>Spiruromorpha</taxon>
        <taxon>Filarioidea</taxon>
        <taxon>Onchocercidae</taxon>
        <taxon>Brugia</taxon>
    </lineage>
</organism>
<evidence type="ECO:0000313" key="4">
    <source>
        <dbReference type="WBParaSite" id="BPAG_0000597201-mRNA-1"/>
    </source>
</evidence>
<proteinExistence type="predicted"/>
<reference evidence="2 3" key="2">
    <citation type="submission" date="2018-11" db="EMBL/GenBank/DDBJ databases">
        <authorList>
            <consortium name="Pathogen Informatics"/>
        </authorList>
    </citation>
    <scope>NUCLEOTIDE SEQUENCE [LARGE SCALE GENOMIC DNA]</scope>
</reference>
<evidence type="ECO:0000313" key="2">
    <source>
        <dbReference type="EMBL" id="VDN87121.1"/>
    </source>
</evidence>
<keyword evidence="3" id="KW-1185">Reference proteome</keyword>
<dbReference type="Proteomes" id="UP000278627">
    <property type="component" value="Unassembled WGS sequence"/>
</dbReference>